<reference evidence="3 4" key="1">
    <citation type="submission" date="2010-10" db="EMBL/GenBank/DDBJ databases">
        <authorList>
            <consortium name="The Broad Institute Genome Sequencing Platform"/>
            <person name="Ward D."/>
            <person name="Earl A."/>
            <person name="Feldgarden M."/>
            <person name="Young S.K."/>
            <person name="Gargeya S."/>
            <person name="Zeng Q."/>
            <person name="Alvarado L."/>
            <person name="Berlin A."/>
            <person name="Bochicchio J."/>
            <person name="Chapman S.B."/>
            <person name="Chen Z."/>
            <person name="Freedman E."/>
            <person name="Gellesch M."/>
            <person name="Goldberg J."/>
            <person name="Griggs A."/>
            <person name="Gujja S."/>
            <person name="Heilman E."/>
            <person name="Heiman D."/>
            <person name="Howarth C."/>
            <person name="Mehta T."/>
            <person name="Neiman D."/>
            <person name="Pearson M."/>
            <person name="Roberts A."/>
            <person name="Saif S."/>
            <person name="Shea T."/>
            <person name="Shenoy N."/>
            <person name="Sisk P."/>
            <person name="Stolte C."/>
            <person name="Sykes S."/>
            <person name="White J."/>
            <person name="Yandava C."/>
            <person name="Allen-Vercoe E."/>
            <person name="Sibley C."/>
            <person name="Ambrose C.E."/>
            <person name="Strauss J."/>
            <person name="Daigneault M."/>
            <person name="Haas B."/>
            <person name="Nusbaum C."/>
            <person name="Birren B."/>
        </authorList>
    </citation>
    <scope>NUCLEOTIDE SEQUENCE [LARGE SCALE GENOMIC DNA]</scope>
    <source>
        <strain evidence="3 4">3_1_6</strain>
    </source>
</reference>
<proteinExistence type="predicted"/>
<feature type="domain" description="Creatinase N-terminal" evidence="2">
    <location>
        <begin position="8"/>
        <end position="150"/>
    </location>
</feature>
<dbReference type="InterPro" id="IPR036005">
    <property type="entry name" value="Creatinase/aminopeptidase-like"/>
</dbReference>
<dbReference type="STRING" id="563192.HMPREF0179_03288"/>
<accession>E5YAR7</accession>
<evidence type="ECO:0000259" key="2">
    <source>
        <dbReference type="Pfam" id="PF01321"/>
    </source>
</evidence>
<dbReference type="AlphaFoldDB" id="E5YAR7"/>
<sequence>MQASIQSRLAGAMREQGMRSLLLADPENFGYVAGPMLPYVKQTPDRAVLALFEPGTDEAACTCWLYPDLAQPAEAQLAKEPSAVCVAVAEDAVGADCLIRRLKESRPDLDGVVGVDFSQTAASVFDALRAAFPGCSFKDAGPMLRGLRLVKLPEEIDRIEMACRQVDTGIIGAINHMEGAHSGSAYRKGFYTVPEFIERVRIHAYEGGTSMSGNMAAVAGEAIGANYMPQRGFLPSEGLCRIEYACCHGGYWGVTARMIHIGEDMDPRVRSACADNLSLKMLALDMLRPGVACSDIHGAVVKEAAKRGIPLSSASGIGHGVGRGEIEGPYLAADDPTVLCENMVIALDVSTLGPEGELLRSIDIYAVEKDGPRLLSWHRNWDMPYMITGFRSAH</sequence>
<gene>
    <name evidence="3" type="ORF">HMPREF0179_03288</name>
</gene>
<feature type="domain" description="Peptidase M24" evidence="1">
    <location>
        <begin position="213"/>
        <end position="355"/>
    </location>
</feature>
<dbReference type="Pfam" id="PF00557">
    <property type="entry name" value="Peptidase_M24"/>
    <property type="match status" value="1"/>
</dbReference>
<evidence type="ECO:0008006" key="5">
    <source>
        <dbReference type="Google" id="ProtNLM"/>
    </source>
</evidence>
<dbReference type="Proteomes" id="UP000006034">
    <property type="component" value="Unassembled WGS sequence"/>
</dbReference>
<dbReference type="GeneID" id="78087596"/>
<dbReference type="OrthoDB" id="9761809at2"/>
<dbReference type="Pfam" id="PF01321">
    <property type="entry name" value="Creatinase_N"/>
    <property type="match status" value="1"/>
</dbReference>
<organism evidence="3 4">
    <name type="scientific">Bilophila wadsworthia (strain 3_1_6)</name>
    <dbReference type="NCBI Taxonomy" id="563192"/>
    <lineage>
        <taxon>Bacteria</taxon>
        <taxon>Pseudomonadati</taxon>
        <taxon>Thermodesulfobacteriota</taxon>
        <taxon>Desulfovibrionia</taxon>
        <taxon>Desulfovibrionales</taxon>
        <taxon>Desulfovibrionaceae</taxon>
        <taxon>Bilophila</taxon>
    </lineage>
</organism>
<evidence type="ECO:0000313" key="4">
    <source>
        <dbReference type="Proteomes" id="UP000006034"/>
    </source>
</evidence>
<dbReference type="EMBL" id="ADCP02000005">
    <property type="protein sequence ID" value="EFV42891.1"/>
    <property type="molecule type" value="Genomic_DNA"/>
</dbReference>
<dbReference type="Gene3D" id="3.90.230.10">
    <property type="entry name" value="Creatinase/methionine aminopeptidase superfamily"/>
    <property type="match status" value="1"/>
</dbReference>
<dbReference type="InterPro" id="IPR000587">
    <property type="entry name" value="Creatinase_N"/>
</dbReference>
<dbReference type="PANTHER" id="PTHR46112:SF2">
    <property type="entry name" value="XAA-PRO AMINOPEPTIDASE P-RELATED"/>
    <property type="match status" value="1"/>
</dbReference>
<evidence type="ECO:0000313" key="3">
    <source>
        <dbReference type="EMBL" id="EFV42891.1"/>
    </source>
</evidence>
<dbReference type="InterPro" id="IPR050659">
    <property type="entry name" value="Peptidase_M24B"/>
</dbReference>
<reference evidence="3 4" key="2">
    <citation type="submission" date="2013-04" db="EMBL/GenBank/DDBJ databases">
        <title>The Genome Sequence of Bilophila wadsworthia 3_1_6.</title>
        <authorList>
            <consortium name="The Broad Institute Genomics Platform"/>
            <person name="Earl A."/>
            <person name="Ward D."/>
            <person name="Feldgarden M."/>
            <person name="Gevers D."/>
            <person name="Sibley C."/>
            <person name="Strauss J."/>
            <person name="Allen-Vercoe E."/>
            <person name="Walker B."/>
            <person name="Young S."/>
            <person name="Zeng Q."/>
            <person name="Gargeya S."/>
            <person name="Fitzgerald M."/>
            <person name="Haas B."/>
            <person name="Abouelleil A."/>
            <person name="Allen A.W."/>
            <person name="Alvarado L."/>
            <person name="Arachchi H.M."/>
            <person name="Berlin A.M."/>
            <person name="Chapman S.B."/>
            <person name="Gainer-Dewar J."/>
            <person name="Goldberg J."/>
            <person name="Griggs A."/>
            <person name="Gujja S."/>
            <person name="Hansen M."/>
            <person name="Howarth C."/>
            <person name="Imamovic A."/>
            <person name="Ireland A."/>
            <person name="Larimer J."/>
            <person name="McCowan C."/>
            <person name="Murphy C."/>
            <person name="Pearson M."/>
            <person name="Poon T.W."/>
            <person name="Priest M."/>
            <person name="Roberts A."/>
            <person name="Saif S."/>
            <person name="Shea T."/>
            <person name="Sisk P."/>
            <person name="Sykes S."/>
            <person name="Wortman J."/>
            <person name="Nusbaum C."/>
            <person name="Birren B."/>
        </authorList>
    </citation>
    <scope>NUCLEOTIDE SEQUENCE [LARGE SCALE GENOMIC DNA]</scope>
    <source>
        <strain evidence="3 4">3_1_6</strain>
    </source>
</reference>
<dbReference type="HOGENOM" id="CLU_699547_0_0_7"/>
<dbReference type="RefSeq" id="WP_005029956.1">
    <property type="nucleotide sequence ID" value="NZ_KE150241.1"/>
</dbReference>
<evidence type="ECO:0000259" key="1">
    <source>
        <dbReference type="Pfam" id="PF00557"/>
    </source>
</evidence>
<dbReference type="PANTHER" id="PTHR46112">
    <property type="entry name" value="AMINOPEPTIDASE"/>
    <property type="match status" value="1"/>
</dbReference>
<dbReference type="InterPro" id="IPR000994">
    <property type="entry name" value="Pept_M24"/>
</dbReference>
<dbReference type="SUPFAM" id="SSF55920">
    <property type="entry name" value="Creatinase/aminopeptidase"/>
    <property type="match status" value="1"/>
</dbReference>
<dbReference type="eggNOG" id="COG0006">
    <property type="taxonomic scope" value="Bacteria"/>
</dbReference>
<dbReference type="CDD" id="cd01066">
    <property type="entry name" value="APP_MetAP"/>
    <property type="match status" value="1"/>
</dbReference>
<comment type="caution">
    <text evidence="3">The sequence shown here is derived from an EMBL/GenBank/DDBJ whole genome shotgun (WGS) entry which is preliminary data.</text>
</comment>
<dbReference type="Gene3D" id="3.40.350.10">
    <property type="entry name" value="Creatinase/prolidase N-terminal domain"/>
    <property type="match status" value="1"/>
</dbReference>
<protein>
    <recommendedName>
        <fullName evidence="5">Peptidase M24 domain-containing protein</fullName>
    </recommendedName>
</protein>
<dbReference type="SUPFAM" id="SSF53092">
    <property type="entry name" value="Creatinase/prolidase N-terminal domain"/>
    <property type="match status" value="1"/>
</dbReference>
<keyword evidence="4" id="KW-1185">Reference proteome</keyword>
<dbReference type="InterPro" id="IPR029149">
    <property type="entry name" value="Creatin/AminoP/Spt16_N"/>
</dbReference>
<name>E5YAR7_BILW3</name>